<dbReference type="EMBL" id="JAEPRC010000721">
    <property type="protein sequence ID" value="KAG2192477.1"/>
    <property type="molecule type" value="Genomic_DNA"/>
</dbReference>
<accession>A0A8H7QHF5</accession>
<protein>
    <submittedName>
        <fullName evidence="1">Uncharacterized protein</fullName>
    </submittedName>
</protein>
<evidence type="ECO:0000313" key="2">
    <source>
        <dbReference type="Proteomes" id="UP000650833"/>
    </source>
</evidence>
<dbReference type="AlphaFoldDB" id="A0A8H7QHF5"/>
<evidence type="ECO:0000313" key="1">
    <source>
        <dbReference type="EMBL" id="KAG2192477.1"/>
    </source>
</evidence>
<dbReference type="Proteomes" id="UP000650833">
    <property type="component" value="Unassembled WGS sequence"/>
</dbReference>
<keyword evidence="2" id="KW-1185">Reference proteome</keyword>
<name>A0A8H7QHF5_9FUNG</name>
<sequence length="304" mass="34810">MHDSQLKDKFKKHWHSVTSENAKALPIIPADLSSHLLKISTLKSHKEIDCLENYCYYTQKSLYVSTACLRLVANTYRNRFFSRAKILEDDVLINIWVIADQVINIYNLQAKRSEPSSVSSNARRNRDRTIEEMQRKKVGRKSDLIICNDSGLELGCGEGGLDGEEFDTKVIVESSLKTPKVMHDIFVRLCSSVENKQEVIKRLQIVGLVFSRFKMRMLIMDCPNGYACRLRSTTTAVFSGKEESLGSDFCKAYQLIWKTKEVCKETESIVENCMSTVEINFESDDDSNDDKIYLSDSLRSPKRD</sequence>
<proteinExistence type="predicted"/>
<organism evidence="1 2">
    <name type="scientific">Mucor plumbeus</name>
    <dbReference type="NCBI Taxonomy" id="97098"/>
    <lineage>
        <taxon>Eukaryota</taxon>
        <taxon>Fungi</taxon>
        <taxon>Fungi incertae sedis</taxon>
        <taxon>Mucoromycota</taxon>
        <taxon>Mucoromycotina</taxon>
        <taxon>Mucoromycetes</taxon>
        <taxon>Mucorales</taxon>
        <taxon>Mucorineae</taxon>
        <taxon>Mucoraceae</taxon>
        <taxon>Mucor</taxon>
    </lineage>
</organism>
<dbReference type="OrthoDB" id="2283494at2759"/>
<gene>
    <name evidence="1" type="ORF">INT46_002766</name>
</gene>
<comment type="caution">
    <text evidence="1">The sequence shown here is derived from an EMBL/GenBank/DDBJ whole genome shotgun (WGS) entry which is preliminary data.</text>
</comment>
<reference evidence="1" key="1">
    <citation type="submission" date="2020-12" db="EMBL/GenBank/DDBJ databases">
        <title>Metabolic potential, ecology and presence of endohyphal bacteria is reflected in genomic diversity of Mucoromycotina.</title>
        <authorList>
            <person name="Muszewska A."/>
            <person name="Okrasinska A."/>
            <person name="Steczkiewicz K."/>
            <person name="Drgas O."/>
            <person name="Orlowska M."/>
            <person name="Perlinska-Lenart U."/>
            <person name="Aleksandrzak-Piekarczyk T."/>
            <person name="Szatraj K."/>
            <person name="Zielenkiewicz U."/>
            <person name="Pilsyk S."/>
            <person name="Malc E."/>
            <person name="Mieczkowski P."/>
            <person name="Kruszewska J.S."/>
            <person name="Biernat P."/>
            <person name="Pawlowska J."/>
        </authorList>
    </citation>
    <scope>NUCLEOTIDE SEQUENCE</scope>
    <source>
        <strain evidence="1">CBS 226.32</strain>
    </source>
</reference>